<dbReference type="InterPro" id="IPR036680">
    <property type="entry name" value="SPOR-like_sf"/>
</dbReference>
<protein>
    <submittedName>
        <fullName evidence="4">SPOR domain-containing protein</fullName>
    </submittedName>
</protein>
<evidence type="ECO:0000313" key="5">
    <source>
        <dbReference type="Proteomes" id="UP000471435"/>
    </source>
</evidence>
<keyword evidence="5" id="KW-1185">Reference proteome</keyword>
<dbReference type="PROSITE" id="PS51724">
    <property type="entry name" value="SPOR"/>
    <property type="match status" value="1"/>
</dbReference>
<sequence length="466" mass="48367">MPKIANNNRAIMLAVTTALATTALAGCTTKAAPHAEYSVNKAQTALVKGKTSQAVSHAEEAVLADPRNASYRAMLGATYMEAGRFQSAAATFKDAMDLGDNSARTALSYSLAEIAAGDFRAAQAVLDQWRDDIDASDLGLAFALAGDPDRGVHILGNALRGGQNTAKVRQNLAYAYALKGDWRSARLMAAEDVPADQINDRIAEWAQSAAPAQFQVRVANLLDVPVVGDTGQPAMLALNNHPSTQMLAAEAAAQAPAPLAPVATPSPATAVASSASSYELPPLGAPSGSASAPAPTETVAAYAAPPVKAQQDFEAAFVEEAPAGPTLAKVAQSTKRFVSNPVVQKAPAGYKPKPKAAIQAASAEGRDAVAGEHLIQLGSFSSEAAAKRAWGIYSKRYSQLANSDMVITKAVVRGKTYYRVSAGGFQRASAKNMCSSVKSRNQGCITWAANKPLPGAVDTGIRMASR</sequence>
<dbReference type="OrthoDB" id="7388953at2"/>
<dbReference type="GO" id="GO:0042834">
    <property type="term" value="F:peptidoglycan binding"/>
    <property type="evidence" value="ECO:0007669"/>
    <property type="project" value="InterPro"/>
</dbReference>
<feature type="chain" id="PRO_5026100937" evidence="2">
    <location>
        <begin position="26"/>
        <end position="466"/>
    </location>
</feature>
<dbReference type="SMART" id="SM00028">
    <property type="entry name" value="TPR"/>
    <property type="match status" value="3"/>
</dbReference>
<accession>A0A6I4V0G7</accession>
<name>A0A6I4V0G7_9SPHN</name>
<comment type="caution">
    <text evidence="4">The sequence shown here is derived from an EMBL/GenBank/DDBJ whole genome shotgun (WGS) entry which is preliminary data.</text>
</comment>
<evidence type="ECO:0000256" key="2">
    <source>
        <dbReference type="SAM" id="SignalP"/>
    </source>
</evidence>
<dbReference type="RefSeq" id="WP_160730468.1">
    <property type="nucleotide sequence ID" value="NZ_WTYP01000001.1"/>
</dbReference>
<evidence type="ECO:0000259" key="3">
    <source>
        <dbReference type="PROSITE" id="PS51724"/>
    </source>
</evidence>
<organism evidence="4 5">
    <name type="scientific">Pontixanthobacter luteolus</name>
    <dbReference type="NCBI Taxonomy" id="295089"/>
    <lineage>
        <taxon>Bacteria</taxon>
        <taxon>Pseudomonadati</taxon>
        <taxon>Pseudomonadota</taxon>
        <taxon>Alphaproteobacteria</taxon>
        <taxon>Sphingomonadales</taxon>
        <taxon>Erythrobacteraceae</taxon>
        <taxon>Pontixanthobacter</taxon>
    </lineage>
</organism>
<feature type="signal peptide" evidence="2">
    <location>
        <begin position="1"/>
        <end position="25"/>
    </location>
</feature>
<feature type="repeat" description="TPR" evidence="1">
    <location>
        <begin position="69"/>
        <end position="102"/>
    </location>
</feature>
<dbReference type="InterPro" id="IPR007730">
    <property type="entry name" value="SPOR-like_dom"/>
</dbReference>
<dbReference type="PROSITE" id="PS50005">
    <property type="entry name" value="TPR"/>
    <property type="match status" value="1"/>
</dbReference>
<dbReference type="Gene3D" id="3.30.70.1070">
    <property type="entry name" value="Sporulation related repeat"/>
    <property type="match status" value="1"/>
</dbReference>
<feature type="domain" description="SPOR" evidence="3">
    <location>
        <begin position="367"/>
        <end position="451"/>
    </location>
</feature>
<dbReference type="EMBL" id="WTYP01000001">
    <property type="protein sequence ID" value="MXP47338.1"/>
    <property type="molecule type" value="Genomic_DNA"/>
</dbReference>
<keyword evidence="2" id="KW-0732">Signal</keyword>
<evidence type="ECO:0000256" key="1">
    <source>
        <dbReference type="PROSITE-ProRule" id="PRU00339"/>
    </source>
</evidence>
<proteinExistence type="predicted"/>
<dbReference type="AlphaFoldDB" id="A0A6I4V0G7"/>
<dbReference type="InterPro" id="IPR011990">
    <property type="entry name" value="TPR-like_helical_dom_sf"/>
</dbReference>
<dbReference type="SUPFAM" id="SSF110997">
    <property type="entry name" value="Sporulation related repeat"/>
    <property type="match status" value="1"/>
</dbReference>
<dbReference type="Gene3D" id="1.25.40.10">
    <property type="entry name" value="Tetratricopeptide repeat domain"/>
    <property type="match status" value="1"/>
</dbReference>
<evidence type="ECO:0000313" key="4">
    <source>
        <dbReference type="EMBL" id="MXP47338.1"/>
    </source>
</evidence>
<dbReference type="InterPro" id="IPR019734">
    <property type="entry name" value="TPR_rpt"/>
</dbReference>
<dbReference type="Proteomes" id="UP000471435">
    <property type="component" value="Unassembled WGS sequence"/>
</dbReference>
<dbReference type="Pfam" id="PF05036">
    <property type="entry name" value="SPOR"/>
    <property type="match status" value="1"/>
</dbReference>
<reference evidence="4 5" key="1">
    <citation type="submission" date="2019-12" db="EMBL/GenBank/DDBJ databases">
        <title>Genomic-based taxomic classification of the family Erythrobacteraceae.</title>
        <authorList>
            <person name="Xu L."/>
        </authorList>
    </citation>
    <scope>NUCLEOTIDE SEQUENCE [LARGE SCALE GENOMIC DNA]</scope>
    <source>
        <strain evidence="4 5">SW-109</strain>
    </source>
</reference>
<keyword evidence="1" id="KW-0802">TPR repeat</keyword>
<gene>
    <name evidence="4" type="ORF">GRI43_08030</name>
</gene>
<dbReference type="SUPFAM" id="SSF48452">
    <property type="entry name" value="TPR-like"/>
    <property type="match status" value="1"/>
</dbReference>
<dbReference type="PROSITE" id="PS51257">
    <property type="entry name" value="PROKAR_LIPOPROTEIN"/>
    <property type="match status" value="1"/>
</dbReference>